<sequence>MFTWMTVVFIISTFTPVAVTVAGVTDIEKAVLPKKLRTPKSIIHTIDERIGVEEPSQVYRLLVSSTEGVTTVNNSRQVENGRARHLAHFKLSIMLSYDTSFQVADAYVRYTVIWN</sequence>
<dbReference type="Proteomes" id="UP000681722">
    <property type="component" value="Unassembled WGS sequence"/>
</dbReference>
<organism evidence="2 3">
    <name type="scientific">Didymodactylos carnosus</name>
    <dbReference type="NCBI Taxonomy" id="1234261"/>
    <lineage>
        <taxon>Eukaryota</taxon>
        <taxon>Metazoa</taxon>
        <taxon>Spiralia</taxon>
        <taxon>Gnathifera</taxon>
        <taxon>Rotifera</taxon>
        <taxon>Eurotatoria</taxon>
        <taxon>Bdelloidea</taxon>
        <taxon>Philodinida</taxon>
        <taxon>Philodinidae</taxon>
        <taxon>Didymodactylos</taxon>
    </lineage>
</organism>
<evidence type="ECO:0000313" key="3">
    <source>
        <dbReference type="Proteomes" id="UP000681722"/>
    </source>
</evidence>
<reference evidence="2" key="1">
    <citation type="submission" date="2021-02" db="EMBL/GenBank/DDBJ databases">
        <authorList>
            <person name="Nowell W R."/>
        </authorList>
    </citation>
    <scope>NUCLEOTIDE SEQUENCE</scope>
</reference>
<keyword evidence="1" id="KW-0732">Signal</keyword>
<dbReference type="AlphaFoldDB" id="A0A8S2YG86"/>
<protein>
    <submittedName>
        <fullName evidence="2">Uncharacterized protein</fullName>
    </submittedName>
</protein>
<accession>A0A8S2YG86</accession>
<proteinExistence type="predicted"/>
<evidence type="ECO:0000256" key="1">
    <source>
        <dbReference type="SAM" id="SignalP"/>
    </source>
</evidence>
<feature type="signal peptide" evidence="1">
    <location>
        <begin position="1"/>
        <end position="20"/>
    </location>
</feature>
<name>A0A8S2YG86_9BILA</name>
<dbReference type="EMBL" id="CAJOBC010116926">
    <property type="protein sequence ID" value="CAF4556079.1"/>
    <property type="molecule type" value="Genomic_DNA"/>
</dbReference>
<comment type="caution">
    <text evidence="2">The sequence shown here is derived from an EMBL/GenBank/DDBJ whole genome shotgun (WGS) entry which is preliminary data.</text>
</comment>
<feature type="chain" id="PRO_5035916700" evidence="1">
    <location>
        <begin position="21"/>
        <end position="115"/>
    </location>
</feature>
<evidence type="ECO:0000313" key="2">
    <source>
        <dbReference type="EMBL" id="CAF4556079.1"/>
    </source>
</evidence>
<gene>
    <name evidence="2" type="ORF">SRO942_LOCUS47186</name>
</gene>